<dbReference type="Proteomes" id="UP000255469">
    <property type="component" value="Unassembled WGS sequence"/>
</dbReference>
<gene>
    <name evidence="3" type="ORF">NCTC13067_01697</name>
</gene>
<protein>
    <submittedName>
        <fullName evidence="3">Uncharacterized protein</fullName>
    </submittedName>
</protein>
<reference evidence="3 4" key="1">
    <citation type="submission" date="2018-06" db="EMBL/GenBank/DDBJ databases">
        <authorList>
            <consortium name="Pathogen Informatics"/>
            <person name="Doyle S."/>
        </authorList>
    </citation>
    <scope>NUCLEOTIDE SEQUENCE [LARGE SCALE GENOMIC DNA]</scope>
    <source>
        <strain evidence="3 4">NCTC13067</strain>
    </source>
</reference>
<keyword evidence="2" id="KW-0732">Signal</keyword>
<feature type="chain" id="PRO_5016854452" evidence="2">
    <location>
        <begin position="22"/>
        <end position="234"/>
    </location>
</feature>
<keyword evidence="1" id="KW-1133">Transmembrane helix</keyword>
<accession>A0A379ECR4</accession>
<evidence type="ECO:0000313" key="4">
    <source>
        <dbReference type="Proteomes" id="UP000255469"/>
    </source>
</evidence>
<keyword evidence="1" id="KW-0472">Membrane</keyword>
<dbReference type="EMBL" id="UGTM01000002">
    <property type="protein sequence ID" value="SUB93845.1"/>
    <property type="molecule type" value="Genomic_DNA"/>
</dbReference>
<proteinExistence type="predicted"/>
<evidence type="ECO:0000256" key="2">
    <source>
        <dbReference type="SAM" id="SignalP"/>
    </source>
</evidence>
<feature type="transmembrane region" description="Helical" evidence="1">
    <location>
        <begin position="160"/>
        <end position="183"/>
    </location>
</feature>
<sequence>MKSKRFIITCFSLFLTLSVLAISKDSLHAVTMVSYEQRSTDDEGTLALRNNTGEDIKDVSFRIEYLDMAEKPLDYKDFTKKISIAPGMTKKVNIPAYEQRRNYHYYKSKDELSETIGSPAFKIVFKLKGYNAPAIKNPAGKSTAEEDRNSITLSDTESEIMGTTVAVIGIIFIVGIYFGWYVLVAVMAKHRNRNAALWVLLSLIGTPLLMMIILLCIGKDESASARYDSPSDLR</sequence>
<feature type="signal peptide" evidence="2">
    <location>
        <begin position="1"/>
        <end position="21"/>
    </location>
</feature>
<evidence type="ECO:0000256" key="1">
    <source>
        <dbReference type="SAM" id="Phobius"/>
    </source>
</evidence>
<feature type="transmembrane region" description="Helical" evidence="1">
    <location>
        <begin position="195"/>
        <end position="215"/>
    </location>
</feature>
<evidence type="ECO:0000313" key="3">
    <source>
        <dbReference type="EMBL" id="SUB93845.1"/>
    </source>
</evidence>
<name>A0A379ECR4_9BACT</name>
<dbReference type="AlphaFoldDB" id="A0A379ECR4"/>
<dbReference type="RefSeq" id="WP_025067324.1">
    <property type="nucleotide sequence ID" value="NZ_CAUVPN010000012.1"/>
</dbReference>
<keyword evidence="1" id="KW-0812">Transmembrane</keyword>
<organism evidence="3 4">
    <name type="scientific">Prevotella denticola</name>
    <dbReference type="NCBI Taxonomy" id="28129"/>
    <lineage>
        <taxon>Bacteria</taxon>
        <taxon>Pseudomonadati</taxon>
        <taxon>Bacteroidota</taxon>
        <taxon>Bacteroidia</taxon>
        <taxon>Bacteroidales</taxon>
        <taxon>Prevotellaceae</taxon>
        <taxon>Prevotella</taxon>
    </lineage>
</organism>